<dbReference type="InterPro" id="IPR029044">
    <property type="entry name" value="Nucleotide-diphossugar_trans"/>
</dbReference>
<keyword evidence="3" id="KW-0808">Transferase</keyword>
<keyword evidence="1" id="KW-0472">Membrane</keyword>
<dbReference type="Proteomes" id="UP000297647">
    <property type="component" value="Unassembled WGS sequence"/>
</dbReference>
<feature type="domain" description="Glycosyltransferase 2-like" evidence="2">
    <location>
        <begin position="12"/>
        <end position="163"/>
    </location>
</feature>
<evidence type="ECO:0000259" key="2">
    <source>
        <dbReference type="Pfam" id="PF00535"/>
    </source>
</evidence>
<dbReference type="PANTHER" id="PTHR22916:SF3">
    <property type="entry name" value="UDP-GLCNAC:BETAGAL BETA-1,3-N-ACETYLGLUCOSAMINYLTRANSFERASE-LIKE PROTEIN 1"/>
    <property type="match status" value="1"/>
</dbReference>
<evidence type="ECO:0000313" key="4">
    <source>
        <dbReference type="Proteomes" id="UP000297647"/>
    </source>
</evidence>
<sequence length="258" mass="30271">MIQDSELNPQVSIVTPVYNTGKYLKACLDSVLNQSFSDWEMILIDDCSSDDSRLILDEYCKRDNRFILIKNEKNEGSGISRNKGIDKAKGRYLCFLDSDDTWHKDKLAKQFQFMKQNGYAFSFHSYDFTNEEGEKILAPEIVTTKPVDYKFLLKRTIISTITVMIDLEQTGKFYMPRHRRKQDYGLWLSLLKSGYLAYGMVDILATYRQRKGSATSNKWTLIWKHVKFLKETQGLSWVKSFLYTGFWAFNGFVKYYLR</sequence>
<dbReference type="RefSeq" id="WP_135069419.1">
    <property type="nucleotide sequence ID" value="NZ_SPSB01000001.1"/>
</dbReference>
<dbReference type="Pfam" id="PF00535">
    <property type="entry name" value="Glycos_transf_2"/>
    <property type="match status" value="1"/>
</dbReference>
<feature type="transmembrane region" description="Helical" evidence="1">
    <location>
        <begin position="184"/>
        <end position="207"/>
    </location>
</feature>
<gene>
    <name evidence="3" type="ORF">E4S40_00780</name>
</gene>
<organism evidence="3 4">
    <name type="scientific">Algoriphagus kandeliae</name>
    <dbReference type="NCBI Taxonomy" id="2562278"/>
    <lineage>
        <taxon>Bacteria</taxon>
        <taxon>Pseudomonadati</taxon>
        <taxon>Bacteroidota</taxon>
        <taxon>Cytophagia</taxon>
        <taxon>Cytophagales</taxon>
        <taxon>Cyclobacteriaceae</taxon>
        <taxon>Algoriphagus</taxon>
    </lineage>
</organism>
<dbReference type="PANTHER" id="PTHR22916">
    <property type="entry name" value="GLYCOSYLTRANSFERASE"/>
    <property type="match status" value="1"/>
</dbReference>
<dbReference type="EMBL" id="SPSB01000001">
    <property type="protein sequence ID" value="TFV97223.1"/>
    <property type="molecule type" value="Genomic_DNA"/>
</dbReference>
<evidence type="ECO:0000256" key="1">
    <source>
        <dbReference type="SAM" id="Phobius"/>
    </source>
</evidence>
<dbReference type="AlphaFoldDB" id="A0A4Y9R167"/>
<feature type="transmembrane region" description="Helical" evidence="1">
    <location>
        <begin position="240"/>
        <end position="257"/>
    </location>
</feature>
<reference evidence="3 4" key="1">
    <citation type="submission" date="2019-03" db="EMBL/GenBank/DDBJ databases">
        <title>Algoriphagus sp. nov, a new strain isolated from root system soil of mangrove plant Kandelia.</title>
        <authorList>
            <person name="Yin Q."/>
            <person name="Wang K."/>
            <person name="Song Z."/>
        </authorList>
    </citation>
    <scope>NUCLEOTIDE SEQUENCE [LARGE SCALE GENOMIC DNA]</scope>
    <source>
        <strain evidence="3 4">XY-J91</strain>
    </source>
</reference>
<dbReference type="Gene3D" id="3.90.550.10">
    <property type="entry name" value="Spore Coat Polysaccharide Biosynthesis Protein SpsA, Chain A"/>
    <property type="match status" value="1"/>
</dbReference>
<dbReference type="OrthoDB" id="6307329at2"/>
<name>A0A4Y9R167_9BACT</name>
<keyword evidence="1" id="KW-0812">Transmembrane</keyword>
<comment type="caution">
    <text evidence="3">The sequence shown here is derived from an EMBL/GenBank/DDBJ whole genome shotgun (WGS) entry which is preliminary data.</text>
</comment>
<dbReference type="InterPro" id="IPR001173">
    <property type="entry name" value="Glyco_trans_2-like"/>
</dbReference>
<proteinExistence type="predicted"/>
<evidence type="ECO:0000313" key="3">
    <source>
        <dbReference type="EMBL" id="TFV97223.1"/>
    </source>
</evidence>
<dbReference type="SUPFAM" id="SSF53448">
    <property type="entry name" value="Nucleotide-diphospho-sugar transferases"/>
    <property type="match status" value="1"/>
</dbReference>
<dbReference type="GO" id="GO:0016758">
    <property type="term" value="F:hexosyltransferase activity"/>
    <property type="evidence" value="ECO:0007669"/>
    <property type="project" value="UniProtKB-ARBA"/>
</dbReference>
<keyword evidence="4" id="KW-1185">Reference proteome</keyword>
<keyword evidence="1" id="KW-1133">Transmembrane helix</keyword>
<accession>A0A4Y9R167</accession>
<protein>
    <submittedName>
        <fullName evidence="3">Glycosyltransferase family 2 protein</fullName>
    </submittedName>
</protein>
<dbReference type="CDD" id="cd00761">
    <property type="entry name" value="Glyco_tranf_GTA_type"/>
    <property type="match status" value="1"/>
</dbReference>